<dbReference type="PIRSF" id="PIRSF000513">
    <property type="entry name" value="Thz_kinase"/>
    <property type="match status" value="1"/>
</dbReference>
<evidence type="ECO:0000256" key="3">
    <source>
        <dbReference type="ARBA" id="ARBA00004868"/>
    </source>
</evidence>
<dbReference type="UniPathway" id="UPA00060">
    <property type="reaction ID" value="UER00139"/>
</dbReference>
<gene>
    <name evidence="11" type="primary">thiM</name>
    <name evidence="12" type="ORF">A4S15_01145</name>
</gene>
<dbReference type="GO" id="GO:0009229">
    <property type="term" value="P:thiamine diphosphate biosynthetic process"/>
    <property type="evidence" value="ECO:0007669"/>
    <property type="project" value="UniProtKB-UniRule"/>
</dbReference>
<evidence type="ECO:0000256" key="9">
    <source>
        <dbReference type="ARBA" id="ARBA00022842"/>
    </source>
</evidence>
<dbReference type="HAMAP" id="MF_00228">
    <property type="entry name" value="Thz_kinase"/>
    <property type="match status" value="1"/>
</dbReference>
<keyword evidence="4 11" id="KW-0808">Transferase</keyword>
<keyword evidence="8 11" id="KW-0067">ATP-binding</keyword>
<protein>
    <recommendedName>
        <fullName evidence="11">Hydroxyethylthiazole kinase</fullName>
        <ecNumber evidence="11">2.7.1.50</ecNumber>
    </recommendedName>
    <alternativeName>
        <fullName evidence="11">4-methyl-5-beta-hydroxyethylthiazole kinase</fullName>
        <shortName evidence="11">TH kinase</shortName>
        <shortName evidence="11">Thz kinase</shortName>
    </alternativeName>
</protein>
<dbReference type="Gene3D" id="3.40.1190.20">
    <property type="match status" value="1"/>
</dbReference>
<dbReference type="STRING" id="1827387.A4S15_01145"/>
<organism evidence="12 13">
    <name type="scientific">Candidatus Raskinella chloraquaticus</name>
    <dbReference type="NCBI Taxonomy" id="1951219"/>
    <lineage>
        <taxon>Bacteria</taxon>
        <taxon>Pseudomonadati</taxon>
        <taxon>Pseudomonadota</taxon>
        <taxon>Alphaproteobacteria</taxon>
        <taxon>Hyphomicrobiales</taxon>
        <taxon>Phreatobacteraceae</taxon>
        <taxon>Candidatus Raskinella</taxon>
    </lineage>
</organism>
<dbReference type="EMBL" id="LWDL01000027">
    <property type="protein sequence ID" value="OQW50106.1"/>
    <property type="molecule type" value="Genomic_DNA"/>
</dbReference>
<dbReference type="GO" id="GO:0000287">
    <property type="term" value="F:magnesium ion binding"/>
    <property type="evidence" value="ECO:0007669"/>
    <property type="project" value="UniProtKB-UniRule"/>
</dbReference>
<dbReference type="GO" id="GO:0004417">
    <property type="term" value="F:hydroxyethylthiazole kinase activity"/>
    <property type="evidence" value="ECO:0007669"/>
    <property type="project" value="UniProtKB-UniRule"/>
</dbReference>
<dbReference type="InterPro" id="IPR000417">
    <property type="entry name" value="Hyethyz_kinase"/>
</dbReference>
<evidence type="ECO:0000256" key="1">
    <source>
        <dbReference type="ARBA" id="ARBA00001771"/>
    </source>
</evidence>
<proteinExistence type="inferred from homology"/>
<dbReference type="Pfam" id="PF02110">
    <property type="entry name" value="HK"/>
    <property type="match status" value="1"/>
</dbReference>
<feature type="binding site" evidence="11">
    <location>
        <position position="186"/>
    </location>
    <ligand>
        <name>substrate</name>
    </ligand>
</feature>
<dbReference type="InterPro" id="IPR029056">
    <property type="entry name" value="Ribokinase-like"/>
</dbReference>
<comment type="function">
    <text evidence="11">Catalyzes the phosphorylation of the hydroxyl group of 4-methyl-5-beta-hydroxyethylthiazole (THZ).</text>
</comment>
<dbReference type="Proteomes" id="UP000192872">
    <property type="component" value="Unassembled WGS sequence"/>
</dbReference>
<comment type="similarity">
    <text evidence="11">Belongs to the Thz kinase family.</text>
</comment>
<feature type="binding site" evidence="11">
    <location>
        <position position="126"/>
    </location>
    <ligand>
        <name>ATP</name>
        <dbReference type="ChEBI" id="CHEBI:30616"/>
    </ligand>
</feature>
<evidence type="ECO:0000256" key="6">
    <source>
        <dbReference type="ARBA" id="ARBA00022741"/>
    </source>
</evidence>
<evidence type="ECO:0000256" key="7">
    <source>
        <dbReference type="ARBA" id="ARBA00022777"/>
    </source>
</evidence>
<keyword evidence="5 11" id="KW-0479">Metal-binding</keyword>
<accession>A0A1W9HRR1</accession>
<reference evidence="12 13" key="1">
    <citation type="journal article" date="2017" name="Water Res.">
        <title>Comammox in drinking water systems.</title>
        <authorList>
            <person name="Wang Y."/>
            <person name="Ma L."/>
            <person name="Mao Y."/>
            <person name="Jiang X."/>
            <person name="Xia Y."/>
            <person name="Yu K."/>
            <person name="Li B."/>
            <person name="Zhang T."/>
        </authorList>
    </citation>
    <scope>NUCLEOTIDE SEQUENCE [LARGE SCALE GENOMIC DNA]</scope>
    <source>
        <strain evidence="12">SG_bin8</strain>
    </source>
</reference>
<feature type="binding site" evidence="11">
    <location>
        <position position="51"/>
    </location>
    <ligand>
        <name>substrate</name>
    </ligand>
</feature>
<dbReference type="EC" id="2.7.1.50" evidence="11"/>
<evidence type="ECO:0000256" key="5">
    <source>
        <dbReference type="ARBA" id="ARBA00022723"/>
    </source>
</evidence>
<dbReference type="CDD" id="cd01170">
    <property type="entry name" value="THZ_kinase"/>
    <property type="match status" value="1"/>
</dbReference>
<dbReference type="GO" id="GO:0009228">
    <property type="term" value="P:thiamine biosynthetic process"/>
    <property type="evidence" value="ECO:0007669"/>
    <property type="project" value="UniProtKB-KW"/>
</dbReference>
<comment type="caution">
    <text evidence="12">The sequence shown here is derived from an EMBL/GenBank/DDBJ whole genome shotgun (WGS) entry which is preliminary data.</text>
</comment>
<dbReference type="NCBIfam" id="NF006830">
    <property type="entry name" value="PRK09355.1"/>
    <property type="match status" value="1"/>
</dbReference>
<evidence type="ECO:0000256" key="2">
    <source>
        <dbReference type="ARBA" id="ARBA00001946"/>
    </source>
</evidence>
<keyword evidence="10 11" id="KW-0784">Thiamine biosynthesis</keyword>
<dbReference type="SUPFAM" id="SSF53613">
    <property type="entry name" value="Ribokinase-like"/>
    <property type="match status" value="1"/>
</dbReference>
<name>A0A1W9HRR1_9HYPH</name>
<dbReference type="GO" id="GO:0005524">
    <property type="term" value="F:ATP binding"/>
    <property type="evidence" value="ECO:0007669"/>
    <property type="project" value="UniProtKB-UniRule"/>
</dbReference>
<dbReference type="AlphaFoldDB" id="A0A1W9HRR1"/>
<evidence type="ECO:0000256" key="8">
    <source>
        <dbReference type="ARBA" id="ARBA00022840"/>
    </source>
</evidence>
<dbReference type="PRINTS" id="PR01099">
    <property type="entry name" value="HYETHTZKNASE"/>
</dbReference>
<comment type="pathway">
    <text evidence="3 11">Cofactor biosynthesis; thiamine diphosphate biosynthesis; 4-methyl-5-(2-phosphoethyl)-thiazole from 5-(2-hydroxyethyl)-4-methylthiazole: step 1/1.</text>
</comment>
<keyword evidence="6 11" id="KW-0547">Nucleotide-binding</keyword>
<keyword evidence="7 11" id="KW-0418">Kinase</keyword>
<evidence type="ECO:0000313" key="12">
    <source>
        <dbReference type="EMBL" id="OQW50106.1"/>
    </source>
</evidence>
<comment type="catalytic activity">
    <reaction evidence="1 11">
        <text>5-(2-hydroxyethyl)-4-methylthiazole + ATP = 4-methyl-5-(2-phosphooxyethyl)-thiazole + ADP + H(+)</text>
        <dbReference type="Rhea" id="RHEA:24212"/>
        <dbReference type="ChEBI" id="CHEBI:15378"/>
        <dbReference type="ChEBI" id="CHEBI:17957"/>
        <dbReference type="ChEBI" id="CHEBI:30616"/>
        <dbReference type="ChEBI" id="CHEBI:58296"/>
        <dbReference type="ChEBI" id="CHEBI:456216"/>
        <dbReference type="EC" id="2.7.1.50"/>
    </reaction>
</comment>
<evidence type="ECO:0000313" key="13">
    <source>
        <dbReference type="Proteomes" id="UP000192872"/>
    </source>
</evidence>
<evidence type="ECO:0000256" key="10">
    <source>
        <dbReference type="ARBA" id="ARBA00022977"/>
    </source>
</evidence>
<keyword evidence="9 11" id="KW-0460">Magnesium</keyword>
<evidence type="ECO:0000256" key="11">
    <source>
        <dbReference type="HAMAP-Rule" id="MF_00228"/>
    </source>
</evidence>
<evidence type="ECO:0000256" key="4">
    <source>
        <dbReference type="ARBA" id="ARBA00022679"/>
    </source>
</evidence>
<feature type="binding site" evidence="11">
    <location>
        <position position="159"/>
    </location>
    <ligand>
        <name>ATP</name>
        <dbReference type="ChEBI" id="CHEBI:30616"/>
    </ligand>
</feature>
<comment type="cofactor">
    <cofactor evidence="2 11">
        <name>Mg(2+)</name>
        <dbReference type="ChEBI" id="CHEBI:18420"/>
    </cofactor>
</comment>
<sequence>MLSALRPSVADLGEALRHLRRRQPRVHCLTNIVAAQFTANVLLAIGAVPSMTVSPEEIGAFVASADALLVNLGTFDRERREAVGIAVDTARETGKPWVLDPVFIDRSADRGRFAQELLAKSPRIIRLNGSEYGALFDEPAQADVIQARALAGGVTIAVSGASDCVSDGRTPVICGNGHPFLQKVTAIGCAEAALMSAFVSVTREPILAAIAGHIVMGVAGEIAAQKAQGLGSFSVHLIDALHAMDDAILSERARLS</sequence>